<dbReference type="InterPro" id="IPR011712">
    <property type="entry name" value="Sig_transdc_His_kin_sub3_dim/P"/>
</dbReference>
<keyword evidence="4" id="KW-0808">Transferase</keyword>
<keyword evidence="13" id="KW-1185">Reference proteome</keyword>
<feature type="region of interest" description="Disordered" evidence="9">
    <location>
        <begin position="332"/>
        <end position="354"/>
    </location>
</feature>
<comment type="catalytic activity">
    <reaction evidence="1">
        <text>ATP + protein L-histidine = ADP + protein N-phospho-L-histidine.</text>
        <dbReference type="EC" id="2.7.13.3"/>
    </reaction>
</comment>
<keyword evidence="7" id="KW-0067">ATP-binding</keyword>
<dbReference type="RefSeq" id="WP_233473171.1">
    <property type="nucleotide sequence ID" value="NZ_BONS01000027.1"/>
</dbReference>
<evidence type="ECO:0000256" key="9">
    <source>
        <dbReference type="SAM" id="MobiDB-lite"/>
    </source>
</evidence>
<evidence type="ECO:0000256" key="1">
    <source>
        <dbReference type="ARBA" id="ARBA00000085"/>
    </source>
</evidence>
<proteinExistence type="predicted"/>
<evidence type="ECO:0000256" key="2">
    <source>
        <dbReference type="ARBA" id="ARBA00012438"/>
    </source>
</evidence>
<dbReference type="GO" id="GO:0016020">
    <property type="term" value="C:membrane"/>
    <property type="evidence" value="ECO:0007669"/>
    <property type="project" value="InterPro"/>
</dbReference>
<organism evidence="12 13">
    <name type="scientific">Longispora fulva</name>
    <dbReference type="NCBI Taxonomy" id="619741"/>
    <lineage>
        <taxon>Bacteria</taxon>
        <taxon>Bacillati</taxon>
        <taxon>Actinomycetota</taxon>
        <taxon>Actinomycetes</taxon>
        <taxon>Micromonosporales</taxon>
        <taxon>Micromonosporaceae</taxon>
        <taxon>Longispora</taxon>
    </lineage>
</organism>
<evidence type="ECO:0000313" key="12">
    <source>
        <dbReference type="EMBL" id="MBG6134479.1"/>
    </source>
</evidence>
<reference evidence="12" key="1">
    <citation type="submission" date="2020-11" db="EMBL/GenBank/DDBJ databases">
        <title>Sequencing the genomes of 1000 actinobacteria strains.</title>
        <authorList>
            <person name="Klenk H.-P."/>
        </authorList>
    </citation>
    <scope>NUCLEOTIDE SEQUENCE</scope>
    <source>
        <strain evidence="12">DSM 45356</strain>
    </source>
</reference>
<dbReference type="PANTHER" id="PTHR24421">
    <property type="entry name" value="NITRATE/NITRITE SENSOR PROTEIN NARX-RELATED"/>
    <property type="match status" value="1"/>
</dbReference>
<dbReference type="Pfam" id="PF07730">
    <property type="entry name" value="HisKA_3"/>
    <property type="match status" value="1"/>
</dbReference>
<dbReference type="SUPFAM" id="SSF55874">
    <property type="entry name" value="ATPase domain of HSP90 chaperone/DNA topoisomerase II/histidine kinase"/>
    <property type="match status" value="1"/>
</dbReference>
<feature type="domain" description="Histidine kinase/HSP90-like ATPase" evidence="10">
    <location>
        <begin position="295"/>
        <end position="387"/>
    </location>
</feature>
<evidence type="ECO:0000256" key="3">
    <source>
        <dbReference type="ARBA" id="ARBA00022553"/>
    </source>
</evidence>
<keyword evidence="8" id="KW-0902">Two-component regulatory system</keyword>
<dbReference type="EMBL" id="JADOUF010000001">
    <property type="protein sequence ID" value="MBG6134479.1"/>
    <property type="molecule type" value="Genomic_DNA"/>
</dbReference>
<dbReference type="AlphaFoldDB" id="A0A8J7KG26"/>
<dbReference type="Proteomes" id="UP000622552">
    <property type="component" value="Unassembled WGS sequence"/>
</dbReference>
<dbReference type="Gene3D" id="1.20.5.1930">
    <property type="match status" value="1"/>
</dbReference>
<evidence type="ECO:0000259" key="10">
    <source>
        <dbReference type="Pfam" id="PF02518"/>
    </source>
</evidence>
<sequence>MILHWIDWLFDERLWRARLAVLLALAVGYLLVLTDPQAPPSRVDWVFALVAVATCVRAGRWPLGSTLIQAGLLAAAFRFGDTGPMVGKVAAGVAMFDLAARGRGWRLVLGVAALVGAYMTHPGGEIPALLYRAVTVVGLSTLVGLHVRSVRDLSAQAQRGAEAERLRRVSETRAARADERTAIARELHDLVAHHVASMVLRVSAARHVLRPVDPRVGAVLDDVHATGTSALTDLRGLVAVLRAPESVADVALADPAELPAALRDVADRARQLGLEVELTVDPAIGALDAVRGLAVLRLAQEGLANVAQHAGPRATARVTVRAAAHGTAAVEIVDSGPPGSPSPGSAERDGAGRGHGLVGMRERVALLGGTFAAGAHGRGWRLAASLPPVAEVAL</sequence>
<dbReference type="GO" id="GO:0000155">
    <property type="term" value="F:phosphorelay sensor kinase activity"/>
    <property type="evidence" value="ECO:0007669"/>
    <property type="project" value="InterPro"/>
</dbReference>
<keyword evidence="3" id="KW-0597">Phosphoprotein</keyword>
<accession>A0A8J7KG26</accession>
<evidence type="ECO:0000259" key="11">
    <source>
        <dbReference type="Pfam" id="PF07730"/>
    </source>
</evidence>
<evidence type="ECO:0000256" key="7">
    <source>
        <dbReference type="ARBA" id="ARBA00022840"/>
    </source>
</evidence>
<dbReference type="GO" id="GO:0005524">
    <property type="term" value="F:ATP binding"/>
    <property type="evidence" value="ECO:0007669"/>
    <property type="project" value="UniProtKB-KW"/>
</dbReference>
<dbReference type="Gene3D" id="3.30.565.10">
    <property type="entry name" value="Histidine kinase-like ATPase, C-terminal domain"/>
    <property type="match status" value="1"/>
</dbReference>
<evidence type="ECO:0000256" key="5">
    <source>
        <dbReference type="ARBA" id="ARBA00022741"/>
    </source>
</evidence>
<dbReference type="CDD" id="cd16917">
    <property type="entry name" value="HATPase_UhpB-NarQ-NarX-like"/>
    <property type="match status" value="1"/>
</dbReference>
<dbReference type="InterPro" id="IPR050482">
    <property type="entry name" value="Sensor_HK_TwoCompSys"/>
</dbReference>
<gene>
    <name evidence="12" type="ORF">IW245_000673</name>
</gene>
<dbReference type="EC" id="2.7.13.3" evidence="2"/>
<feature type="domain" description="Signal transduction histidine kinase subgroup 3 dimerisation and phosphoacceptor" evidence="11">
    <location>
        <begin position="179"/>
        <end position="244"/>
    </location>
</feature>
<dbReference type="PANTHER" id="PTHR24421:SF10">
    <property type="entry name" value="NITRATE_NITRITE SENSOR PROTEIN NARQ"/>
    <property type="match status" value="1"/>
</dbReference>
<dbReference type="InterPro" id="IPR036890">
    <property type="entry name" value="HATPase_C_sf"/>
</dbReference>
<evidence type="ECO:0000256" key="6">
    <source>
        <dbReference type="ARBA" id="ARBA00022777"/>
    </source>
</evidence>
<dbReference type="Pfam" id="PF02518">
    <property type="entry name" value="HATPase_c"/>
    <property type="match status" value="1"/>
</dbReference>
<name>A0A8J7KG26_9ACTN</name>
<evidence type="ECO:0000256" key="4">
    <source>
        <dbReference type="ARBA" id="ARBA00022679"/>
    </source>
</evidence>
<keyword evidence="5" id="KW-0547">Nucleotide-binding</keyword>
<keyword evidence="6 12" id="KW-0418">Kinase</keyword>
<evidence type="ECO:0000313" key="13">
    <source>
        <dbReference type="Proteomes" id="UP000622552"/>
    </source>
</evidence>
<protein>
    <recommendedName>
        <fullName evidence="2">histidine kinase</fullName>
        <ecNumber evidence="2">2.7.13.3</ecNumber>
    </recommendedName>
</protein>
<evidence type="ECO:0000256" key="8">
    <source>
        <dbReference type="ARBA" id="ARBA00023012"/>
    </source>
</evidence>
<dbReference type="InterPro" id="IPR003594">
    <property type="entry name" value="HATPase_dom"/>
</dbReference>
<dbReference type="GO" id="GO:0046983">
    <property type="term" value="F:protein dimerization activity"/>
    <property type="evidence" value="ECO:0007669"/>
    <property type="project" value="InterPro"/>
</dbReference>
<comment type="caution">
    <text evidence="12">The sequence shown here is derived from an EMBL/GenBank/DDBJ whole genome shotgun (WGS) entry which is preliminary data.</text>
</comment>